<sequence>MLPFWEGNYQTESSSWVSTPLEQDFKPIAQSTMVSFLVLPFVMVRKGMKYMTSEVSTAELALALALMVRLSQGFHEKKTSQFFPLPNLDDVITEVFKKPMSVVSSMTNASGSLTASSGNIGEALGKKRICMAMDEPDQAGAPSLSGMNNKAIDLDAMAVDTAAQAQGSICNP</sequence>
<evidence type="ECO:0000313" key="2">
    <source>
        <dbReference type="Proteomes" id="UP001221757"/>
    </source>
</evidence>
<accession>A0AAD7GLG2</accession>
<reference evidence="1" key="1">
    <citation type="submission" date="2023-03" db="EMBL/GenBank/DDBJ databases">
        <title>Massive genome expansion in bonnet fungi (Mycena s.s.) driven by repeated elements and novel gene families across ecological guilds.</title>
        <authorList>
            <consortium name="Lawrence Berkeley National Laboratory"/>
            <person name="Harder C.B."/>
            <person name="Miyauchi S."/>
            <person name="Viragh M."/>
            <person name="Kuo A."/>
            <person name="Thoen E."/>
            <person name="Andreopoulos B."/>
            <person name="Lu D."/>
            <person name="Skrede I."/>
            <person name="Drula E."/>
            <person name="Henrissat B."/>
            <person name="Morin E."/>
            <person name="Kohler A."/>
            <person name="Barry K."/>
            <person name="LaButti K."/>
            <person name="Morin E."/>
            <person name="Salamov A."/>
            <person name="Lipzen A."/>
            <person name="Mereny Z."/>
            <person name="Hegedus B."/>
            <person name="Baldrian P."/>
            <person name="Stursova M."/>
            <person name="Weitz H."/>
            <person name="Taylor A."/>
            <person name="Grigoriev I.V."/>
            <person name="Nagy L.G."/>
            <person name="Martin F."/>
            <person name="Kauserud H."/>
        </authorList>
    </citation>
    <scope>NUCLEOTIDE SEQUENCE</scope>
    <source>
        <strain evidence="1">CBHHK067</strain>
    </source>
</reference>
<dbReference type="AlphaFoldDB" id="A0AAD7GLG2"/>
<evidence type="ECO:0000313" key="1">
    <source>
        <dbReference type="EMBL" id="KAJ7696514.1"/>
    </source>
</evidence>
<protein>
    <submittedName>
        <fullName evidence="1">Uncharacterized protein</fullName>
    </submittedName>
</protein>
<name>A0AAD7GLG2_MYCRO</name>
<dbReference type="EMBL" id="JARKIE010000034">
    <property type="protein sequence ID" value="KAJ7696514.1"/>
    <property type="molecule type" value="Genomic_DNA"/>
</dbReference>
<comment type="caution">
    <text evidence="1">The sequence shown here is derived from an EMBL/GenBank/DDBJ whole genome shotgun (WGS) entry which is preliminary data.</text>
</comment>
<gene>
    <name evidence="1" type="ORF">B0H17DRAFT_1130915</name>
</gene>
<organism evidence="1 2">
    <name type="scientific">Mycena rosella</name>
    <name type="common">Pink bonnet</name>
    <name type="synonym">Agaricus rosellus</name>
    <dbReference type="NCBI Taxonomy" id="1033263"/>
    <lineage>
        <taxon>Eukaryota</taxon>
        <taxon>Fungi</taxon>
        <taxon>Dikarya</taxon>
        <taxon>Basidiomycota</taxon>
        <taxon>Agaricomycotina</taxon>
        <taxon>Agaricomycetes</taxon>
        <taxon>Agaricomycetidae</taxon>
        <taxon>Agaricales</taxon>
        <taxon>Marasmiineae</taxon>
        <taxon>Mycenaceae</taxon>
        <taxon>Mycena</taxon>
    </lineage>
</organism>
<dbReference type="Proteomes" id="UP001221757">
    <property type="component" value="Unassembled WGS sequence"/>
</dbReference>
<keyword evidence="2" id="KW-1185">Reference proteome</keyword>
<proteinExistence type="predicted"/>